<gene>
    <name evidence="24" type="primary">ptsP_2</name>
    <name evidence="24" type="ORF">HMPREF0682_0214</name>
</gene>
<protein>
    <recommendedName>
        <fullName evidence="7 17">Phosphoenolpyruvate-protein phosphotransferase</fullName>
        <ecNumber evidence="6 17">2.7.3.9</ecNumber>
    </recommendedName>
    <alternativeName>
        <fullName evidence="16 17">Phosphotransferase system, enzyme I</fullName>
    </alternativeName>
</protein>
<comment type="caution">
    <text evidence="24">The sequence shown here is derived from an EMBL/GenBank/DDBJ whole genome shotgun (WGS) entry which is preliminary data.</text>
</comment>
<evidence type="ECO:0000256" key="20">
    <source>
        <dbReference type="PIRSR" id="PIRSR000732-3"/>
    </source>
</evidence>
<dbReference type="NCBIfam" id="TIGR01417">
    <property type="entry name" value="PTS_I_fam"/>
    <property type="match status" value="1"/>
</dbReference>
<evidence type="ECO:0000259" key="21">
    <source>
        <dbReference type="Pfam" id="PF00391"/>
    </source>
</evidence>
<evidence type="ECO:0000256" key="18">
    <source>
        <dbReference type="PIRSR" id="PIRSR000732-1"/>
    </source>
</evidence>
<comment type="similarity">
    <text evidence="5 17">Belongs to the PEP-utilizing enzyme family.</text>
</comment>
<dbReference type="SUPFAM" id="SSF47831">
    <property type="entry name" value="Enzyme I of the PEP:sugar phosphotransferase system HPr-binding (sub)domain"/>
    <property type="match status" value="1"/>
</dbReference>
<comment type="cofactor">
    <cofactor evidence="2 17 20">
        <name>Mg(2+)</name>
        <dbReference type="ChEBI" id="CHEBI:18420"/>
    </cofactor>
</comment>
<comment type="subcellular location">
    <subcellularLocation>
        <location evidence="4 17">Cytoplasm</location>
    </subcellularLocation>
</comment>
<dbReference type="InterPro" id="IPR023151">
    <property type="entry name" value="PEP_util_CS"/>
</dbReference>
<dbReference type="GO" id="GO:0046872">
    <property type="term" value="F:metal ion binding"/>
    <property type="evidence" value="ECO:0007669"/>
    <property type="project" value="UniProtKB-KW"/>
</dbReference>
<evidence type="ECO:0000256" key="15">
    <source>
        <dbReference type="ARBA" id="ARBA00022842"/>
    </source>
</evidence>
<evidence type="ECO:0000256" key="7">
    <source>
        <dbReference type="ARBA" id="ARBA00016544"/>
    </source>
</evidence>
<keyword evidence="12 17" id="KW-0598">Phosphotransferase system</keyword>
<proteinExistence type="inferred from homology"/>
<feature type="domain" description="Phosphotransferase system enzyme I N-terminal" evidence="23">
    <location>
        <begin position="56"/>
        <end position="173"/>
    </location>
</feature>
<name>U2PWW2_9ACTN</name>
<keyword evidence="8 17" id="KW-0813">Transport</keyword>
<feature type="binding site" evidence="19">
    <location>
        <position position="501"/>
    </location>
    <ligand>
        <name>phosphoenolpyruvate</name>
        <dbReference type="ChEBI" id="CHEBI:58702"/>
    </ligand>
</feature>
<evidence type="ECO:0000256" key="9">
    <source>
        <dbReference type="ARBA" id="ARBA00022490"/>
    </source>
</evidence>
<feature type="domain" description="PEP-utilising enzyme C-terminal" evidence="22">
    <location>
        <begin position="304"/>
        <end position="570"/>
    </location>
</feature>
<reference evidence="24" key="1">
    <citation type="submission" date="2013-08" db="EMBL/GenBank/DDBJ databases">
        <authorList>
            <person name="Durkin A.S."/>
            <person name="Haft D.R."/>
            <person name="McCorrison J."/>
            <person name="Torralba M."/>
            <person name="Gillis M."/>
            <person name="Haft D.H."/>
            <person name="Methe B."/>
            <person name="Sutton G."/>
            <person name="Nelson K.E."/>
        </authorList>
    </citation>
    <scope>NUCLEOTIDE SEQUENCE [LARGE SCALE GENOMIC DNA]</scope>
    <source>
        <strain evidence="24">F0233</strain>
    </source>
</reference>
<keyword evidence="14 17" id="KW-0418">Kinase</keyword>
<dbReference type="PRINTS" id="PR01736">
    <property type="entry name" value="PHPHTRNFRASE"/>
</dbReference>
<evidence type="ECO:0000256" key="13">
    <source>
        <dbReference type="ARBA" id="ARBA00022723"/>
    </source>
</evidence>
<dbReference type="AlphaFoldDB" id="U2PWW2"/>
<evidence type="ECO:0000256" key="19">
    <source>
        <dbReference type="PIRSR" id="PIRSR000732-2"/>
    </source>
</evidence>
<dbReference type="PROSITE" id="PS00742">
    <property type="entry name" value="PEP_ENZYMES_2"/>
    <property type="match status" value="1"/>
</dbReference>
<keyword evidence="25" id="KW-1185">Reference proteome</keyword>
<evidence type="ECO:0000256" key="5">
    <source>
        <dbReference type="ARBA" id="ARBA00007837"/>
    </source>
</evidence>
<evidence type="ECO:0000256" key="10">
    <source>
        <dbReference type="ARBA" id="ARBA00022597"/>
    </source>
</evidence>
<dbReference type="GO" id="GO:0008965">
    <property type="term" value="F:phosphoenolpyruvate-protein phosphotransferase activity"/>
    <property type="evidence" value="ECO:0007669"/>
    <property type="project" value="UniProtKB-EC"/>
</dbReference>
<evidence type="ECO:0000256" key="4">
    <source>
        <dbReference type="ARBA" id="ARBA00004496"/>
    </source>
</evidence>
<feature type="active site" description="Tele-phosphohistidine intermediate" evidence="18">
    <location>
        <position position="236"/>
    </location>
</feature>
<feature type="binding site" evidence="20">
    <location>
        <position position="491"/>
    </location>
    <ligand>
        <name>Mg(2+)</name>
        <dbReference type="ChEBI" id="CHEBI:18420"/>
    </ligand>
</feature>
<comment type="catalytic activity">
    <reaction evidence="1 17">
        <text>L-histidyl-[protein] + phosphoenolpyruvate = N(pros)-phospho-L-histidyl-[protein] + pyruvate</text>
        <dbReference type="Rhea" id="RHEA:23880"/>
        <dbReference type="Rhea" id="RHEA-COMP:9745"/>
        <dbReference type="Rhea" id="RHEA-COMP:9746"/>
        <dbReference type="ChEBI" id="CHEBI:15361"/>
        <dbReference type="ChEBI" id="CHEBI:29979"/>
        <dbReference type="ChEBI" id="CHEBI:58702"/>
        <dbReference type="ChEBI" id="CHEBI:64837"/>
        <dbReference type="EC" id="2.7.3.9"/>
    </reaction>
</comment>
<dbReference type="GO" id="GO:0009401">
    <property type="term" value="P:phosphoenolpyruvate-dependent sugar phosphotransferase system"/>
    <property type="evidence" value="ECO:0007669"/>
    <property type="project" value="UniProtKB-KW"/>
</dbReference>
<evidence type="ECO:0000256" key="1">
    <source>
        <dbReference type="ARBA" id="ARBA00000683"/>
    </source>
</evidence>
<evidence type="ECO:0000256" key="11">
    <source>
        <dbReference type="ARBA" id="ARBA00022679"/>
    </source>
</evidence>
<dbReference type="Pfam" id="PF05524">
    <property type="entry name" value="PEP-utilisers_N"/>
    <property type="match status" value="1"/>
</dbReference>
<dbReference type="Pfam" id="PF00391">
    <property type="entry name" value="PEP-utilizers"/>
    <property type="match status" value="1"/>
</dbReference>
<evidence type="ECO:0000256" key="16">
    <source>
        <dbReference type="ARBA" id="ARBA00033235"/>
    </source>
</evidence>
<dbReference type="PROSITE" id="PS00370">
    <property type="entry name" value="PEP_ENZYMES_PHOS_SITE"/>
    <property type="match status" value="1"/>
</dbReference>
<dbReference type="SUPFAM" id="SSF51621">
    <property type="entry name" value="Phosphoenolpyruvate/pyruvate domain"/>
    <property type="match status" value="1"/>
</dbReference>
<dbReference type="InterPro" id="IPR036618">
    <property type="entry name" value="PtsI_HPr-bd_sf"/>
</dbReference>
<dbReference type="InterPro" id="IPR050499">
    <property type="entry name" value="PEP-utilizing_PTS_enzyme"/>
</dbReference>
<dbReference type="EC" id="2.7.3.9" evidence="6 17"/>
<dbReference type="InterPro" id="IPR036637">
    <property type="entry name" value="Phosphohistidine_dom_sf"/>
</dbReference>
<keyword evidence="9 17" id="KW-0963">Cytoplasm</keyword>
<evidence type="ECO:0000256" key="12">
    <source>
        <dbReference type="ARBA" id="ARBA00022683"/>
    </source>
</evidence>
<evidence type="ECO:0000256" key="14">
    <source>
        <dbReference type="ARBA" id="ARBA00022777"/>
    </source>
</evidence>
<dbReference type="GO" id="GO:0005737">
    <property type="term" value="C:cytoplasm"/>
    <property type="evidence" value="ECO:0007669"/>
    <property type="project" value="UniProtKB-SubCell"/>
</dbReference>
<dbReference type="InterPro" id="IPR015813">
    <property type="entry name" value="Pyrv/PenolPyrv_kinase-like_dom"/>
</dbReference>
<feature type="binding site" evidence="19">
    <location>
        <position position="379"/>
    </location>
    <ligand>
        <name>phosphoenolpyruvate</name>
        <dbReference type="ChEBI" id="CHEBI:58702"/>
    </ligand>
</feature>
<evidence type="ECO:0000256" key="8">
    <source>
        <dbReference type="ARBA" id="ARBA00022448"/>
    </source>
</evidence>
<dbReference type="Pfam" id="PF02896">
    <property type="entry name" value="PEP-utilizers_C"/>
    <property type="match status" value="1"/>
</dbReference>
<dbReference type="InterPro" id="IPR040442">
    <property type="entry name" value="Pyrv_kinase-like_dom_sf"/>
</dbReference>
<evidence type="ECO:0000259" key="23">
    <source>
        <dbReference type="Pfam" id="PF05524"/>
    </source>
</evidence>
<dbReference type="InterPro" id="IPR000121">
    <property type="entry name" value="PEP_util_C"/>
</dbReference>
<organism evidence="24 25">
    <name type="scientific">Propionibacterium acidifaciens F0233</name>
    <dbReference type="NCBI Taxonomy" id="553198"/>
    <lineage>
        <taxon>Bacteria</taxon>
        <taxon>Bacillati</taxon>
        <taxon>Actinomycetota</taxon>
        <taxon>Actinomycetes</taxon>
        <taxon>Propionibacteriales</taxon>
        <taxon>Propionibacteriaceae</taxon>
        <taxon>Propionibacterium</taxon>
    </lineage>
</organism>
<evidence type="ECO:0000256" key="6">
    <source>
        <dbReference type="ARBA" id="ARBA00012232"/>
    </source>
</evidence>
<evidence type="ECO:0000313" key="24">
    <source>
        <dbReference type="EMBL" id="ERK54975.1"/>
    </source>
</evidence>
<dbReference type="Gene3D" id="3.20.20.60">
    <property type="entry name" value="Phosphoenolpyruvate-binding domains"/>
    <property type="match status" value="1"/>
</dbReference>
<dbReference type="Proteomes" id="UP000017052">
    <property type="component" value="Unassembled WGS sequence"/>
</dbReference>
<dbReference type="PIRSF" id="PIRSF000732">
    <property type="entry name" value="PTS_enzyme_I"/>
    <property type="match status" value="1"/>
</dbReference>
<dbReference type="InterPro" id="IPR008279">
    <property type="entry name" value="PEP-util_enz_mobile_dom"/>
</dbReference>
<dbReference type="PANTHER" id="PTHR46244:SF3">
    <property type="entry name" value="PHOSPHOENOLPYRUVATE-PROTEIN PHOSPHOTRANSFERASE"/>
    <property type="match status" value="1"/>
</dbReference>
<evidence type="ECO:0000313" key="25">
    <source>
        <dbReference type="Proteomes" id="UP000017052"/>
    </source>
</evidence>
<feature type="domain" description="PEP-utilising enzyme mobile" evidence="21">
    <location>
        <begin position="201"/>
        <end position="272"/>
    </location>
</feature>
<dbReference type="InterPro" id="IPR008731">
    <property type="entry name" value="PTS_EIN"/>
</dbReference>
<keyword evidence="15 17" id="KW-0460">Magnesium</keyword>
<feature type="binding site" evidence="20">
    <location>
        <position position="467"/>
    </location>
    <ligand>
        <name>Mg(2+)</name>
        <dbReference type="ChEBI" id="CHEBI:18420"/>
    </ligand>
</feature>
<dbReference type="InterPro" id="IPR024692">
    <property type="entry name" value="PTS_EI"/>
</dbReference>
<comment type="function">
    <text evidence="3 17">General (non sugar-specific) component of the phosphoenolpyruvate-dependent sugar phosphotransferase system (sugar PTS). This major carbohydrate active-transport system catalyzes the phosphorylation of incoming sugar substrates concomitantly with their translocation across the cell membrane. Enzyme I transfers the phosphoryl group from phosphoenolpyruvate (PEP) to the phosphoryl carrier protein (HPr).</text>
</comment>
<evidence type="ECO:0000256" key="3">
    <source>
        <dbReference type="ARBA" id="ARBA00002728"/>
    </source>
</evidence>
<dbReference type="SUPFAM" id="SSF52009">
    <property type="entry name" value="Phosphohistidine domain"/>
    <property type="match status" value="1"/>
</dbReference>
<dbReference type="InterPro" id="IPR006318">
    <property type="entry name" value="PTS_EI-like"/>
</dbReference>
<evidence type="ECO:0000256" key="2">
    <source>
        <dbReference type="ARBA" id="ARBA00001946"/>
    </source>
</evidence>
<feature type="binding site" evidence="19">
    <location>
        <begin position="490"/>
        <end position="491"/>
    </location>
    <ligand>
        <name>phosphoenolpyruvate</name>
        <dbReference type="ChEBI" id="CHEBI:58702"/>
    </ligand>
</feature>
<dbReference type="Gene3D" id="3.50.30.10">
    <property type="entry name" value="Phosphohistidine domain"/>
    <property type="match status" value="1"/>
</dbReference>
<accession>U2PWW2</accession>
<feature type="active site" description="Proton donor" evidence="18">
    <location>
        <position position="538"/>
    </location>
</feature>
<evidence type="ECO:0000256" key="17">
    <source>
        <dbReference type="PIRNR" id="PIRNR000732"/>
    </source>
</evidence>
<keyword evidence="13 17" id="KW-0479">Metal-binding</keyword>
<dbReference type="PANTHER" id="PTHR46244">
    <property type="entry name" value="PHOSPHOENOLPYRUVATE-PROTEIN PHOSPHOTRANSFERASE"/>
    <property type="match status" value="1"/>
</dbReference>
<dbReference type="GO" id="GO:0016301">
    <property type="term" value="F:kinase activity"/>
    <property type="evidence" value="ECO:0007669"/>
    <property type="project" value="UniProtKB-KW"/>
</dbReference>
<dbReference type="EMBL" id="ACVN02000199">
    <property type="protein sequence ID" value="ERK54975.1"/>
    <property type="molecule type" value="Genomic_DNA"/>
</dbReference>
<evidence type="ECO:0000259" key="22">
    <source>
        <dbReference type="Pfam" id="PF02896"/>
    </source>
</evidence>
<keyword evidence="11 17" id="KW-0808">Transferase</keyword>
<dbReference type="InterPro" id="IPR018274">
    <property type="entry name" value="PEP_util_AS"/>
</dbReference>
<keyword evidence="10 17" id="KW-0762">Sugar transport</keyword>
<dbReference type="Gene3D" id="1.10.274.10">
    <property type="entry name" value="PtsI, HPr-binding domain"/>
    <property type="match status" value="1"/>
</dbReference>
<sequence>MVASQLRIPSILRTTVRTCQTGVIRPPRWAARPRFVVRPGPAQEEVMAQTGSLTVTGTGVVSGIAYAPVRRVQPRPQLPTGGTIDEGEQQAEIDHFAEAIVAVQNNLLERAEHATGNAAQVLRATAELTADRGLSRSVRKLIKQNETAEWAVVQAVDNLVTQFERLGGLYAERTTDLKDIRDRVVAELRGEPTPGVPEPTEPIVLVAEDLAPADTAGLDPELTVALVTEAGGKTSHTAIIARQLGIPCIVGTGKAIRRIKNDTTVLVDGAAGTVVANPDPDKAAAAVAESADYLNRVRSWRGPGRTSDGYGVELLANVGSGEAAAKAAAGQSEGVGLFRTELCFLSAPVEPGIDDQAAIYRSVLEPYAGRGGHTHVVIRTLDAGSDKPLAFANLETEENPALGVRGLRLATDNPDLLAHQLDAIAVARKGLDIDVWVMAPMVATVPEAREFAGACRDRGLWPGVMVEVPAVALNADQVLAEVEFFSIGTNDLTQYTMASDRLSPHLAALNDPWQPAVLRLIQMAAQAGLRANKPVGVCGEAAADPLLACVLAGLGVTSLSMAAPALPAVGVRLGDVTIEQCRQAACGALAAPDAVSAKARAAAILGG</sequence>
<feature type="binding site" evidence="19">
    <location>
        <position position="339"/>
    </location>
    <ligand>
        <name>phosphoenolpyruvate</name>
        <dbReference type="ChEBI" id="CHEBI:58702"/>
    </ligand>
</feature>